<dbReference type="GO" id="GO:0003676">
    <property type="term" value="F:nucleic acid binding"/>
    <property type="evidence" value="ECO:0007669"/>
    <property type="project" value="InterPro"/>
</dbReference>
<evidence type="ECO:0000313" key="2">
    <source>
        <dbReference type="RefSeq" id="XP_033176370.1"/>
    </source>
</evidence>
<dbReference type="GeneID" id="117151602"/>
<evidence type="ECO:0000313" key="1">
    <source>
        <dbReference type="Proteomes" id="UP000515180"/>
    </source>
</evidence>
<organism evidence="1 2">
    <name type="scientific">Bombus impatiens</name>
    <name type="common">Bumblebee</name>
    <dbReference type="NCBI Taxonomy" id="132113"/>
    <lineage>
        <taxon>Eukaryota</taxon>
        <taxon>Metazoa</taxon>
        <taxon>Ecdysozoa</taxon>
        <taxon>Arthropoda</taxon>
        <taxon>Hexapoda</taxon>
        <taxon>Insecta</taxon>
        <taxon>Pterygota</taxon>
        <taxon>Neoptera</taxon>
        <taxon>Endopterygota</taxon>
        <taxon>Hymenoptera</taxon>
        <taxon>Apocrita</taxon>
        <taxon>Aculeata</taxon>
        <taxon>Apoidea</taxon>
        <taxon>Anthophila</taxon>
        <taxon>Apidae</taxon>
        <taxon>Bombus</taxon>
        <taxon>Pyrobombus</taxon>
    </lineage>
</organism>
<reference evidence="2" key="1">
    <citation type="submission" date="2025-08" db="UniProtKB">
        <authorList>
            <consortium name="RefSeq"/>
        </authorList>
    </citation>
    <scope>IDENTIFICATION</scope>
</reference>
<dbReference type="PANTHER" id="PTHR47326">
    <property type="entry name" value="TRANSPOSABLE ELEMENT TC3 TRANSPOSASE-LIKE PROTEIN"/>
    <property type="match status" value="1"/>
</dbReference>
<dbReference type="PANTHER" id="PTHR47326:SF1">
    <property type="entry name" value="HTH PSQ-TYPE DOMAIN-CONTAINING PROTEIN"/>
    <property type="match status" value="1"/>
</dbReference>
<dbReference type="RefSeq" id="XP_033176370.1">
    <property type="nucleotide sequence ID" value="XM_033320479.1"/>
</dbReference>
<dbReference type="OrthoDB" id="9986793at2759"/>
<name>A0A6P8KZ74_BOMIM</name>
<dbReference type="Proteomes" id="UP000515180">
    <property type="component" value="Unplaced"/>
</dbReference>
<protein>
    <submittedName>
        <fullName evidence="2">Uncharacterized protein LOC117151602</fullName>
    </submittedName>
</protein>
<proteinExistence type="predicted"/>
<dbReference type="AlphaFoldDB" id="A0A6P8KZ74"/>
<accession>A0A6P8KZ74</accession>
<gene>
    <name evidence="2" type="primary">LOC117151602</name>
</gene>
<keyword evidence="1" id="KW-1185">Reference proteome</keyword>
<dbReference type="InterPro" id="IPR036397">
    <property type="entry name" value="RNaseH_sf"/>
</dbReference>
<dbReference type="Gene3D" id="3.30.420.10">
    <property type="entry name" value="Ribonuclease H-like superfamily/Ribonuclease H"/>
    <property type="match status" value="1"/>
</dbReference>
<sequence>MVLLKNLDDMVIVDDACVNVEEQILKDVLEHPDISARNLSLRYNISCFTILRILHENNLHACHITRIQELMPHDKISRKAFCHWLLQQHANDAEFLLKMLWTDEAKFTRDGMFNVHNMHNWQNENAHSILETHFQVRWNVNVWAGIIGHLIIGPYFFERNVTSAAYFDFLQNKLPELLEDVPLRTRGSLILQQDGAPSHFSRHVRDFLNQHYQGWIGSVGTIAWPPRSPDLTSLDFYLCSHIKSIVYSEEIASCEQLKEKIIVAFHTLKQSNTLKSFHRNLIRRAEVCVRQNGQHFQQFL</sequence>